<feature type="binding site" evidence="9">
    <location>
        <position position="118"/>
    </location>
    <ligand>
        <name>NADPH</name>
        <dbReference type="ChEBI" id="CHEBI:57783"/>
    </ligand>
</feature>
<dbReference type="NCBIfam" id="TIGR00243">
    <property type="entry name" value="Dxr"/>
    <property type="match status" value="1"/>
</dbReference>
<feature type="binding site" evidence="9">
    <location>
        <position position="196"/>
    </location>
    <ligand>
        <name>NADPH</name>
        <dbReference type="ChEBI" id="CHEBI:57783"/>
    </ligand>
</feature>
<evidence type="ECO:0000256" key="7">
    <source>
        <dbReference type="ARBA" id="ARBA00023229"/>
    </source>
</evidence>
<feature type="binding site" evidence="9">
    <location>
        <position position="212"/>
    </location>
    <ligand>
        <name>Mn(2+)</name>
        <dbReference type="ChEBI" id="CHEBI:29035"/>
    </ligand>
</feature>
<dbReference type="InterPro" id="IPR003821">
    <property type="entry name" value="DXP_reductoisomerase"/>
</dbReference>
<feature type="binding site" evidence="9">
    <location>
        <position position="209"/>
    </location>
    <ligand>
        <name>1-deoxy-D-xylulose 5-phosphate</name>
        <dbReference type="ChEBI" id="CHEBI:57792"/>
    </ligand>
</feature>
<feature type="binding site" evidence="9">
    <location>
        <position position="145"/>
    </location>
    <ligand>
        <name>Mn(2+)</name>
        <dbReference type="ChEBI" id="CHEBI:29035"/>
    </ligand>
</feature>
<dbReference type="PANTHER" id="PTHR30525">
    <property type="entry name" value="1-DEOXY-D-XYLULOSE 5-PHOSPHATE REDUCTOISOMERASE"/>
    <property type="match status" value="1"/>
</dbReference>
<gene>
    <name evidence="9 13" type="primary">dxr</name>
    <name evidence="13" type="ORF">STABA_v1c07590</name>
</gene>
<feature type="binding site" evidence="9">
    <location>
        <position position="11"/>
    </location>
    <ligand>
        <name>NADPH</name>
        <dbReference type="ChEBI" id="CHEBI:57783"/>
    </ligand>
</feature>
<accession>A0A6I6CB01</accession>
<dbReference type="InterPro" id="IPR026877">
    <property type="entry name" value="DXPR_C"/>
</dbReference>
<feature type="binding site" evidence="9">
    <location>
        <position position="143"/>
    </location>
    <ligand>
        <name>Mn(2+)</name>
        <dbReference type="ChEBI" id="CHEBI:29035"/>
    </ligand>
</feature>
<dbReference type="RefSeq" id="WP_156006748.1">
    <property type="nucleotide sequence ID" value="NZ_CP046276.1"/>
</dbReference>
<evidence type="ECO:0000256" key="6">
    <source>
        <dbReference type="ARBA" id="ARBA00023211"/>
    </source>
</evidence>
<dbReference type="AlphaFoldDB" id="A0A6I6CB01"/>
<dbReference type="Pfam" id="PF08436">
    <property type="entry name" value="DXP_redisom_C"/>
    <property type="match status" value="1"/>
</dbReference>
<keyword evidence="14" id="KW-1185">Reference proteome</keyword>
<evidence type="ECO:0000256" key="3">
    <source>
        <dbReference type="ARBA" id="ARBA00022723"/>
    </source>
</evidence>
<reference evidence="13 14" key="1">
    <citation type="submission" date="2019-11" db="EMBL/GenBank/DDBJ databases">
        <title>Complete genome sequence of Spiroplasma tabanidicola TAUS-1 (DSM 22603).</title>
        <authorList>
            <person name="Huang C.-T."/>
            <person name="Lin Y.-C."/>
            <person name="Kuo C.-H."/>
        </authorList>
    </citation>
    <scope>NUCLEOTIDE SEQUENCE [LARGE SCALE GENOMIC DNA]</scope>
    <source>
        <strain evidence="13 14">TAUS-1</strain>
    </source>
</reference>
<dbReference type="EC" id="1.1.1.267" evidence="9"/>
<feature type="binding site" evidence="9">
    <location>
        <position position="208"/>
    </location>
    <ligand>
        <name>1-deoxy-D-xylulose 5-phosphate</name>
        <dbReference type="ChEBI" id="CHEBI:57792"/>
    </ligand>
</feature>
<feature type="binding site" evidence="9">
    <location>
        <position position="117"/>
    </location>
    <ligand>
        <name>1-deoxy-D-xylulose 5-phosphate</name>
        <dbReference type="ChEBI" id="CHEBI:57792"/>
    </ligand>
</feature>
<evidence type="ECO:0000256" key="9">
    <source>
        <dbReference type="HAMAP-Rule" id="MF_00183"/>
    </source>
</evidence>
<keyword evidence="3 9" id="KW-0479">Metal-binding</keyword>
<dbReference type="InterPro" id="IPR013644">
    <property type="entry name" value="DXP_reductoisomerase_C"/>
</dbReference>
<evidence type="ECO:0000259" key="10">
    <source>
        <dbReference type="Pfam" id="PF02670"/>
    </source>
</evidence>
<keyword evidence="4 9" id="KW-0521">NADP</keyword>
<keyword evidence="6 9" id="KW-0464">Manganese</keyword>
<dbReference type="Proteomes" id="UP000424468">
    <property type="component" value="Chromosome"/>
</dbReference>
<name>A0A6I6CB01_9MOLU</name>
<feature type="binding site" evidence="9">
    <location>
        <position position="190"/>
    </location>
    <ligand>
        <name>1-deoxy-D-xylulose 5-phosphate</name>
        <dbReference type="ChEBI" id="CHEBI:57792"/>
    </ligand>
</feature>
<dbReference type="PIRSF" id="PIRSF006205">
    <property type="entry name" value="Dxp_reductismrs"/>
    <property type="match status" value="1"/>
</dbReference>
<feature type="binding site" evidence="9">
    <location>
        <position position="145"/>
    </location>
    <ligand>
        <name>1-deoxy-D-xylulose 5-phosphate</name>
        <dbReference type="ChEBI" id="CHEBI:57792"/>
    </ligand>
</feature>
<dbReference type="GO" id="GO:0051484">
    <property type="term" value="P:isopentenyl diphosphate biosynthetic process, methylerythritol 4-phosphate pathway involved in terpenoid biosynthetic process"/>
    <property type="evidence" value="ECO:0007669"/>
    <property type="project" value="TreeGrafter"/>
</dbReference>
<keyword evidence="13" id="KW-0413">Isomerase</keyword>
<organism evidence="13 14">
    <name type="scientific">Spiroplasma tabanidicola</name>
    <dbReference type="NCBI Taxonomy" id="324079"/>
    <lineage>
        <taxon>Bacteria</taxon>
        <taxon>Bacillati</taxon>
        <taxon>Mycoplasmatota</taxon>
        <taxon>Mollicutes</taxon>
        <taxon>Entomoplasmatales</taxon>
        <taxon>Spiroplasmataceae</taxon>
        <taxon>Spiroplasma</taxon>
    </lineage>
</organism>
<feature type="binding site" evidence="9">
    <location>
        <position position="144"/>
    </location>
    <ligand>
        <name>1-deoxy-D-xylulose 5-phosphate</name>
        <dbReference type="ChEBI" id="CHEBI:57792"/>
    </ligand>
</feature>
<dbReference type="Pfam" id="PF13288">
    <property type="entry name" value="DXPR_C"/>
    <property type="match status" value="1"/>
</dbReference>
<proteinExistence type="inferred from homology"/>
<comment type="caution">
    <text evidence="9">Lacks conserved residue(s) required for the propagation of feature annotation.</text>
</comment>
<dbReference type="GO" id="GO:0016853">
    <property type="term" value="F:isomerase activity"/>
    <property type="evidence" value="ECO:0007669"/>
    <property type="project" value="UniProtKB-KW"/>
</dbReference>
<comment type="cofactor">
    <cofactor evidence="9">
        <name>Mg(2+)</name>
        <dbReference type="ChEBI" id="CHEBI:18420"/>
    </cofactor>
    <cofactor evidence="9">
        <name>Mn(2+)</name>
        <dbReference type="ChEBI" id="CHEBI:29035"/>
    </cofactor>
</comment>
<feature type="domain" description="1-deoxy-D-xylulose 5-phosphate reductoisomerase C-terminal" evidence="11">
    <location>
        <begin position="139"/>
        <end position="220"/>
    </location>
</feature>
<dbReference type="UniPathway" id="UPA00056">
    <property type="reaction ID" value="UER00092"/>
</dbReference>
<dbReference type="Gene3D" id="3.40.50.720">
    <property type="entry name" value="NAD(P)-binding Rossmann-like Domain"/>
    <property type="match status" value="1"/>
</dbReference>
<dbReference type="SUPFAM" id="SSF51735">
    <property type="entry name" value="NAD(P)-binding Rossmann-fold domains"/>
    <property type="match status" value="1"/>
</dbReference>
<dbReference type="InterPro" id="IPR036169">
    <property type="entry name" value="DXPR_C_sf"/>
</dbReference>
<evidence type="ECO:0000256" key="1">
    <source>
        <dbReference type="ARBA" id="ARBA00005094"/>
    </source>
</evidence>
<dbReference type="GO" id="GO:0070402">
    <property type="term" value="F:NADPH binding"/>
    <property type="evidence" value="ECO:0007669"/>
    <property type="project" value="InterPro"/>
</dbReference>
<feature type="binding site" evidence="9">
    <location>
        <position position="13"/>
    </location>
    <ligand>
        <name>NADPH</name>
        <dbReference type="ChEBI" id="CHEBI:57783"/>
    </ligand>
</feature>
<evidence type="ECO:0000256" key="5">
    <source>
        <dbReference type="ARBA" id="ARBA00023002"/>
    </source>
</evidence>
<evidence type="ECO:0000256" key="8">
    <source>
        <dbReference type="ARBA" id="ARBA00048543"/>
    </source>
</evidence>
<evidence type="ECO:0000256" key="4">
    <source>
        <dbReference type="ARBA" id="ARBA00022857"/>
    </source>
</evidence>
<evidence type="ECO:0000256" key="2">
    <source>
        <dbReference type="ARBA" id="ARBA00006825"/>
    </source>
</evidence>
<dbReference type="KEGG" id="stab:STABA_v1c07590"/>
<evidence type="ECO:0000259" key="12">
    <source>
        <dbReference type="Pfam" id="PF13288"/>
    </source>
</evidence>
<dbReference type="PANTHER" id="PTHR30525:SF0">
    <property type="entry name" value="1-DEOXY-D-XYLULOSE 5-PHOSPHATE REDUCTOISOMERASE, CHLOROPLASTIC"/>
    <property type="match status" value="1"/>
</dbReference>
<dbReference type="GO" id="GO:0030145">
    <property type="term" value="F:manganese ion binding"/>
    <property type="evidence" value="ECO:0007669"/>
    <property type="project" value="TreeGrafter"/>
</dbReference>
<evidence type="ECO:0000313" key="14">
    <source>
        <dbReference type="Proteomes" id="UP000424468"/>
    </source>
</evidence>
<dbReference type="SUPFAM" id="SSF69055">
    <property type="entry name" value="1-deoxy-D-xylulose-5-phosphate reductoisomerase, C-terminal domain"/>
    <property type="match status" value="1"/>
</dbReference>
<feature type="binding site" evidence="9">
    <location>
        <position position="212"/>
    </location>
    <ligand>
        <name>1-deoxy-D-xylulose 5-phosphate</name>
        <dbReference type="ChEBI" id="CHEBI:57792"/>
    </ligand>
</feature>
<dbReference type="InterPro" id="IPR036291">
    <property type="entry name" value="NAD(P)-bd_dom_sf"/>
</dbReference>
<dbReference type="Gene3D" id="1.10.1740.10">
    <property type="match status" value="1"/>
</dbReference>
<feature type="domain" description="1-deoxy-D-xylulose 5-phosphate reductoisomerase N-terminal" evidence="10">
    <location>
        <begin position="4"/>
        <end position="124"/>
    </location>
</feature>
<dbReference type="GO" id="GO:0030604">
    <property type="term" value="F:1-deoxy-D-xylulose-5-phosphate reductoisomerase activity"/>
    <property type="evidence" value="ECO:0007669"/>
    <property type="project" value="UniProtKB-UniRule"/>
</dbReference>
<comment type="function">
    <text evidence="9">Catalyzes the NADPH-dependent rearrangement and reduction of 1-deoxy-D-xylulose-5-phosphate (DXP) to 2-C-methyl-D-erythritol 4-phosphate (MEP).</text>
</comment>
<protein>
    <recommendedName>
        <fullName evidence="9">1-deoxy-D-xylulose 5-phosphate reductoisomerase</fullName>
        <shortName evidence="9">DXP reductoisomerase</shortName>
        <ecNumber evidence="9">1.1.1.267</ecNumber>
    </recommendedName>
    <alternativeName>
        <fullName evidence="9">1-deoxyxylulose-5-phosphate reductoisomerase</fullName>
    </alternativeName>
    <alternativeName>
        <fullName evidence="9">2-C-methyl-D-erythritol 4-phosphate synthase</fullName>
    </alternativeName>
</protein>
<dbReference type="InterPro" id="IPR013512">
    <property type="entry name" value="DXP_reductoisomerase_N"/>
</dbReference>
<feature type="binding site" evidence="9">
    <location>
        <position position="36"/>
    </location>
    <ligand>
        <name>NADPH</name>
        <dbReference type="ChEBI" id="CHEBI:57783"/>
    </ligand>
</feature>
<dbReference type="HAMAP" id="MF_00183">
    <property type="entry name" value="DXP_reductoisom"/>
    <property type="match status" value="1"/>
</dbReference>
<feature type="binding site" evidence="9">
    <location>
        <position position="167"/>
    </location>
    <ligand>
        <name>1-deoxy-D-xylulose 5-phosphate</name>
        <dbReference type="ChEBI" id="CHEBI:57792"/>
    </ligand>
</feature>
<feature type="binding site" evidence="9">
    <location>
        <position position="203"/>
    </location>
    <ligand>
        <name>1-deoxy-D-xylulose 5-phosphate</name>
        <dbReference type="ChEBI" id="CHEBI:57792"/>
    </ligand>
</feature>
<comment type="similarity">
    <text evidence="2 9">Belongs to the DXR family.</text>
</comment>
<keyword evidence="7 9" id="KW-0414">Isoprene biosynthesis</keyword>
<comment type="pathway">
    <text evidence="1 9">Isoprenoid biosynthesis; isopentenyl diphosphate biosynthesis via DXP pathway; isopentenyl diphosphate from 1-deoxy-D-xylulose 5-phosphate: step 1/6.</text>
</comment>
<keyword evidence="5 9" id="KW-0560">Oxidoreductase</keyword>
<dbReference type="OrthoDB" id="9806546at2"/>
<dbReference type="SUPFAM" id="SSF55347">
    <property type="entry name" value="Glyceraldehyde-3-phosphate dehydrogenase-like, C-terminal domain"/>
    <property type="match status" value="1"/>
</dbReference>
<feature type="domain" description="DXP reductoisomerase C-terminal" evidence="12">
    <location>
        <begin position="250"/>
        <end position="367"/>
    </location>
</feature>
<sequence length="377" mass="43133">MKNVVLFGASGNIGKQTLEILKTNKNKFKLIAISVGKRINDLETILEEFKDIKTVYSSVSIENLKNKFTKINFVSNNIEELIYNDAHIIVNALSGFFGLKITLEAIKKEKILLNANKESFVVAGNLIQELQQKFVKAKIYPVDSEHCAIFQCLEVDNQINNIYLTASGGPFRNLTLEEIKNVNLKDALNHPNWNMGSKITIDSATMFNKAFEILEAYHLFKTKNIITLVHPNSIIHSMVEFKDGSIKAQLSVPDMKQVINYFFNYPDRVEFTNQKNLNFKETLNLQLKEIDQNRFIPIKMALGCLDEYNSKAICMNAANEVCVEAFLNNEIEFYQITEIVSKIFHTTQKINYNNYNDICAFDKKVRELTISLIKGDK</sequence>
<evidence type="ECO:0000259" key="11">
    <source>
        <dbReference type="Pfam" id="PF08436"/>
    </source>
</evidence>
<feature type="binding site" evidence="9">
    <location>
        <position position="37"/>
    </location>
    <ligand>
        <name>NADPH</name>
        <dbReference type="ChEBI" id="CHEBI:57783"/>
    </ligand>
</feature>
<dbReference type="Pfam" id="PF02670">
    <property type="entry name" value="DXP_reductoisom"/>
    <property type="match status" value="1"/>
</dbReference>
<keyword evidence="9" id="KW-0460">Magnesium</keyword>
<evidence type="ECO:0000313" key="13">
    <source>
        <dbReference type="EMBL" id="QGS52115.1"/>
    </source>
</evidence>
<comment type="catalytic activity">
    <reaction evidence="8">
        <text>2-C-methyl-D-erythritol 4-phosphate + NADP(+) = 1-deoxy-D-xylulose 5-phosphate + NADPH + H(+)</text>
        <dbReference type="Rhea" id="RHEA:13717"/>
        <dbReference type="ChEBI" id="CHEBI:15378"/>
        <dbReference type="ChEBI" id="CHEBI:57783"/>
        <dbReference type="ChEBI" id="CHEBI:57792"/>
        <dbReference type="ChEBI" id="CHEBI:58262"/>
        <dbReference type="ChEBI" id="CHEBI:58349"/>
        <dbReference type="EC" id="1.1.1.267"/>
    </reaction>
    <physiologicalReaction direction="right-to-left" evidence="8">
        <dbReference type="Rhea" id="RHEA:13719"/>
    </physiologicalReaction>
</comment>
<feature type="binding site" evidence="9">
    <location>
        <position position="116"/>
    </location>
    <ligand>
        <name>NADPH</name>
        <dbReference type="ChEBI" id="CHEBI:57783"/>
    </ligand>
</feature>
<dbReference type="EMBL" id="CP046276">
    <property type="protein sequence ID" value="QGS52115.1"/>
    <property type="molecule type" value="Genomic_DNA"/>
</dbReference>